<evidence type="ECO:0000259" key="7">
    <source>
        <dbReference type="PROSITE" id="PS50022"/>
    </source>
</evidence>
<comment type="caution">
    <text evidence="9">The sequence shown here is derived from an EMBL/GenBank/DDBJ whole genome shotgun (WGS) entry which is preliminary data.</text>
</comment>
<dbReference type="SUPFAM" id="SSF49785">
    <property type="entry name" value="Galactose-binding domain-like"/>
    <property type="match status" value="1"/>
</dbReference>
<dbReference type="GO" id="GO:0046872">
    <property type="term" value="F:metal ion binding"/>
    <property type="evidence" value="ECO:0007669"/>
    <property type="project" value="UniProtKB-KW"/>
</dbReference>
<keyword evidence="1 4" id="KW-0349">Heme</keyword>
<dbReference type="InterPro" id="IPR000421">
    <property type="entry name" value="FA58C"/>
</dbReference>
<dbReference type="Pfam" id="PF00034">
    <property type="entry name" value="Cytochrom_C"/>
    <property type="match status" value="1"/>
</dbReference>
<proteinExistence type="predicted"/>
<keyword evidence="3 4" id="KW-0408">Iron</keyword>
<keyword evidence="2 4" id="KW-0479">Metal-binding</keyword>
<dbReference type="PROSITE" id="PS51007">
    <property type="entry name" value="CYTC"/>
    <property type="match status" value="2"/>
</dbReference>
<evidence type="ECO:0000313" key="10">
    <source>
        <dbReference type="Proteomes" id="UP000319908"/>
    </source>
</evidence>
<accession>A0A5C6BUB5</accession>
<dbReference type="PANTHER" id="PTHR33546:SF1">
    <property type="entry name" value="LARGE, MULTIFUNCTIONAL SECRETED PROTEIN"/>
    <property type="match status" value="1"/>
</dbReference>
<dbReference type="Gene3D" id="1.25.10.10">
    <property type="entry name" value="Leucine-rich Repeat Variant"/>
    <property type="match status" value="1"/>
</dbReference>
<evidence type="ECO:0000259" key="8">
    <source>
        <dbReference type="PROSITE" id="PS51007"/>
    </source>
</evidence>
<dbReference type="InterPro" id="IPR036909">
    <property type="entry name" value="Cyt_c-like_dom_sf"/>
</dbReference>
<dbReference type="PROSITE" id="PS50022">
    <property type="entry name" value="FA58C_3"/>
    <property type="match status" value="1"/>
</dbReference>
<evidence type="ECO:0000256" key="5">
    <source>
        <dbReference type="SAM" id="MobiDB-lite"/>
    </source>
</evidence>
<feature type="domain" description="Cytochrome c" evidence="8">
    <location>
        <begin position="599"/>
        <end position="693"/>
    </location>
</feature>
<dbReference type="SUPFAM" id="SSF50952">
    <property type="entry name" value="Soluble quinoprotein glucose dehydrogenase"/>
    <property type="match status" value="1"/>
</dbReference>
<dbReference type="Proteomes" id="UP000319908">
    <property type="component" value="Unassembled WGS sequence"/>
</dbReference>
<name>A0A5C6BUB5_9BACT</name>
<dbReference type="InterPro" id="IPR011989">
    <property type="entry name" value="ARM-like"/>
</dbReference>
<dbReference type="AlphaFoldDB" id="A0A5C6BUB5"/>
<evidence type="ECO:0000256" key="4">
    <source>
        <dbReference type="PROSITE-ProRule" id="PRU00433"/>
    </source>
</evidence>
<feature type="domain" description="Cytochrome c" evidence="8">
    <location>
        <begin position="892"/>
        <end position="1005"/>
    </location>
</feature>
<feature type="region of interest" description="Disordered" evidence="5">
    <location>
        <begin position="617"/>
        <end position="639"/>
    </location>
</feature>
<dbReference type="EMBL" id="SJPU01000002">
    <property type="protein sequence ID" value="TWU15595.1"/>
    <property type="molecule type" value="Genomic_DNA"/>
</dbReference>
<dbReference type="InterPro" id="IPR013427">
    <property type="entry name" value="Haem-bd_dom_put"/>
</dbReference>
<dbReference type="GO" id="GO:0009055">
    <property type="term" value="F:electron transfer activity"/>
    <property type="evidence" value="ECO:0007669"/>
    <property type="project" value="InterPro"/>
</dbReference>
<dbReference type="PANTHER" id="PTHR33546">
    <property type="entry name" value="LARGE, MULTIFUNCTIONAL SECRETED PROTEIN-RELATED"/>
    <property type="match status" value="1"/>
</dbReference>
<reference evidence="9 10" key="1">
    <citation type="journal article" date="2020" name="Antonie Van Leeuwenhoek">
        <title>Rhodopirellula heiligendammensis sp. nov., Rhodopirellula pilleata sp. nov., and Rhodopirellula solitaria sp. nov. isolated from natural or artificial marine surfaces in Northern Germany and California, USA, and emended description of the genus Rhodopirellula.</title>
        <authorList>
            <person name="Kallscheuer N."/>
            <person name="Wiegand S."/>
            <person name="Jogler M."/>
            <person name="Boedeker C."/>
            <person name="Peeters S.H."/>
            <person name="Rast P."/>
            <person name="Heuer A."/>
            <person name="Jetten M.S.M."/>
            <person name="Rohde M."/>
            <person name="Jogler C."/>
        </authorList>
    </citation>
    <scope>NUCLEOTIDE SEQUENCE [LARGE SCALE GENOMIC DNA]</scope>
    <source>
        <strain evidence="9 10">Poly21</strain>
    </source>
</reference>
<dbReference type="NCBIfam" id="TIGR02603">
    <property type="entry name" value="CxxCH_TIGR02603"/>
    <property type="match status" value="1"/>
</dbReference>
<dbReference type="GO" id="GO:0020037">
    <property type="term" value="F:heme binding"/>
    <property type="evidence" value="ECO:0007669"/>
    <property type="project" value="InterPro"/>
</dbReference>
<dbReference type="InterPro" id="IPR008979">
    <property type="entry name" value="Galactose-bd-like_sf"/>
</dbReference>
<gene>
    <name evidence="9" type="ORF">Poly21_27920</name>
</gene>
<dbReference type="Gene3D" id="2.60.120.260">
    <property type="entry name" value="Galactose-binding domain-like"/>
    <property type="match status" value="1"/>
</dbReference>
<evidence type="ECO:0000256" key="1">
    <source>
        <dbReference type="ARBA" id="ARBA00022617"/>
    </source>
</evidence>
<keyword evidence="6" id="KW-0732">Signal</keyword>
<dbReference type="Pfam" id="PF00754">
    <property type="entry name" value="F5_F8_type_C"/>
    <property type="match status" value="1"/>
</dbReference>
<dbReference type="InterPro" id="IPR055557">
    <property type="entry name" value="DUF7133"/>
</dbReference>
<dbReference type="InterPro" id="IPR009056">
    <property type="entry name" value="Cyt_c-like_dom"/>
</dbReference>
<sequence length="1045" mass="115129">MQLTQISLNICLALLGLAIASNRVAAEEGSSQAPPLSPEESMATMEIQPGFALVPVLTEPEISEPAAIVWDGNGRMYVVEMRTYMQDIDGTNELAPTSRVSRHEDTNGDGVYDKHTVFADNLVLPRMVLPLLDRVIIGETNTLDLKSYQDTDDDGVADQVELWHEGGPRGGNLEHQPSGLVWNIDNWIYTTYTGYRLRYTDGKVTSSPLIYNAGQWGLTQDNVGRMFYSSAGGENPAYAFQQPIVYGQIDLPGEQAPGFREVYPIDNVPDVQGGLPRVRDDNTLNVFTGVCGQSIFRGDRLPNDFAGDLILCEPVGRLIRRAKVTDENGRITLRNAYDQQEFIAARDPNFRPINSATGPDGCLYLVDMYRGIIQEGAWVREGSYLRGIVEEYELDKNIGRGRIYRVDHESTERGPQPRMLDESPLQLVAHLNHPNGWWRDEAQKLIILHGDNSVIPALEELAHQGDDPLGRLHGYWTLEGLGAITVESLAEGFVDSDARVRAAAMRLAEPFLATDTSLNNVIERLAQDPSPGVVMQTLLSVNQGQHPDGEAITQRIVEANQSNPNVASVAEQYRRGMEALRAEQKKIAEMAQRNEALAASVLRGKVIYSTLCTTCHGEHGKGHPSPQGGDHLAPPLAGSARVQGHKARLLRILLQGLIGPVDDKTYADGLMMPLAANDDAWIADAANYVRNSWDNEGSMIQPQDVERVREESASRIGPWTLADLHYYDPPETKDRSQWKLDASNNREHLEMAIDTSEKTRWDTGTVQKPGQWLSVELPEPVRAMTLVLDTRGSNQDFPRSYLVEVSADGSSWNGPVAVGYGDKPVTSIELDSPGLVRFIRVTQTGVSPNKYWSIHNLQLKAIPADAKPPISLAETLAEISPHDLATRAMAEGDAKRGAELFFNPSISCAKCHEPVSGPRLGPNLAEARDGITNSMLVQSVLEPSQEIHKDFQQVSVITADGLVLRGFPVREDDDEFVIREPAGGKEIVIAQEDIDDVIPVSVSAMPPGLVNQLHDRQQFSDLIRFLIEIRTGGETAMKSFRADSK</sequence>
<dbReference type="InterPro" id="IPR011041">
    <property type="entry name" value="Quinoprot_gluc/sorb_DH_b-prop"/>
</dbReference>
<dbReference type="SUPFAM" id="SSF48371">
    <property type="entry name" value="ARM repeat"/>
    <property type="match status" value="1"/>
</dbReference>
<dbReference type="InterPro" id="IPR016024">
    <property type="entry name" value="ARM-type_fold"/>
</dbReference>
<feature type="chain" id="PRO_5023030139" evidence="6">
    <location>
        <begin position="26"/>
        <end position="1045"/>
    </location>
</feature>
<dbReference type="Gene3D" id="1.10.760.10">
    <property type="entry name" value="Cytochrome c-like domain"/>
    <property type="match status" value="2"/>
</dbReference>
<evidence type="ECO:0000256" key="3">
    <source>
        <dbReference type="ARBA" id="ARBA00023004"/>
    </source>
</evidence>
<evidence type="ECO:0000256" key="6">
    <source>
        <dbReference type="SAM" id="SignalP"/>
    </source>
</evidence>
<dbReference type="SUPFAM" id="SSF46626">
    <property type="entry name" value="Cytochrome c"/>
    <property type="match status" value="2"/>
</dbReference>
<dbReference type="RefSeq" id="WP_146407438.1">
    <property type="nucleotide sequence ID" value="NZ_SJPU01000002.1"/>
</dbReference>
<evidence type="ECO:0000256" key="2">
    <source>
        <dbReference type="ARBA" id="ARBA00022723"/>
    </source>
</evidence>
<keyword evidence="10" id="KW-1185">Reference proteome</keyword>
<feature type="signal peptide" evidence="6">
    <location>
        <begin position="1"/>
        <end position="25"/>
    </location>
</feature>
<dbReference type="Pfam" id="PF23500">
    <property type="entry name" value="DUF7133"/>
    <property type="match status" value="1"/>
</dbReference>
<evidence type="ECO:0000313" key="9">
    <source>
        <dbReference type="EMBL" id="TWU15595.1"/>
    </source>
</evidence>
<organism evidence="9 10">
    <name type="scientific">Allorhodopirellula heiligendammensis</name>
    <dbReference type="NCBI Taxonomy" id="2714739"/>
    <lineage>
        <taxon>Bacteria</taxon>
        <taxon>Pseudomonadati</taxon>
        <taxon>Planctomycetota</taxon>
        <taxon>Planctomycetia</taxon>
        <taxon>Pirellulales</taxon>
        <taxon>Pirellulaceae</taxon>
        <taxon>Allorhodopirellula</taxon>
    </lineage>
</organism>
<feature type="domain" description="F5/8 type C" evidence="7">
    <location>
        <begin position="754"/>
        <end position="864"/>
    </location>
</feature>
<protein>
    <submittedName>
        <fullName evidence="9">F5/8 type C domain protein</fullName>
    </submittedName>
</protein>
<dbReference type="OrthoDB" id="230287at2"/>